<dbReference type="Pfam" id="PF00702">
    <property type="entry name" value="Hydrolase"/>
    <property type="match status" value="1"/>
</dbReference>
<keyword evidence="1" id="KW-0378">Hydrolase</keyword>
<dbReference type="AlphaFoldDB" id="A0A7W7TX87"/>
<evidence type="ECO:0000313" key="2">
    <source>
        <dbReference type="Proteomes" id="UP000582643"/>
    </source>
</evidence>
<reference evidence="1 2" key="1">
    <citation type="submission" date="2020-08" db="EMBL/GenBank/DDBJ databases">
        <title>Genomic Encyclopedia of Type Strains, Phase III (KMG-III): the genomes of soil and plant-associated and newly described type strains.</title>
        <authorList>
            <person name="Whitman W."/>
        </authorList>
    </citation>
    <scope>NUCLEOTIDE SEQUENCE [LARGE SCALE GENOMIC DNA]</scope>
    <source>
        <strain evidence="1 2">SFB5A</strain>
    </source>
</reference>
<dbReference type="InterPro" id="IPR006439">
    <property type="entry name" value="HAD-SF_hydro_IA"/>
</dbReference>
<dbReference type="SFLD" id="SFLDS00003">
    <property type="entry name" value="Haloacid_Dehalogenase"/>
    <property type="match status" value="1"/>
</dbReference>
<dbReference type="Gene3D" id="1.10.150.240">
    <property type="entry name" value="Putative phosphatase, domain 2"/>
    <property type="match status" value="1"/>
</dbReference>
<sequence>MRPEVVLFDLADVVCRFRPRRRLELLAEACGVGVERVERVLYESGRVARWDQGLGSVPEIHRTLREELGYPGGADALHEIWCSAFEPDPRVLEVVDGLRPLRTALLTNNDALVLEALPEVLPQVAARFDPLLFSCLLGATKPDPAAYTRALDLVGVPPEAAVFIDDKPANVAGAQAVGITAIHFTGAPELAALLADLLGRRPGDGGG</sequence>
<comment type="caution">
    <text evidence="1">The sequence shown here is derived from an EMBL/GenBank/DDBJ whole genome shotgun (WGS) entry which is preliminary data.</text>
</comment>
<dbReference type="NCBIfam" id="TIGR01509">
    <property type="entry name" value="HAD-SF-IA-v3"/>
    <property type="match status" value="1"/>
</dbReference>
<proteinExistence type="predicted"/>
<dbReference type="InterPro" id="IPR036412">
    <property type="entry name" value="HAD-like_sf"/>
</dbReference>
<dbReference type="SFLD" id="SFLDG01129">
    <property type="entry name" value="C1.5:_HAD__Beta-PGM__Phosphata"/>
    <property type="match status" value="1"/>
</dbReference>
<name>A0A7W7TX87_9ACTN</name>
<dbReference type="CDD" id="cd02603">
    <property type="entry name" value="HAD_sEH-N_like"/>
    <property type="match status" value="1"/>
</dbReference>
<dbReference type="PANTHER" id="PTHR43611">
    <property type="entry name" value="ALPHA-D-GLUCOSE 1-PHOSPHATE PHOSPHATASE"/>
    <property type="match status" value="1"/>
</dbReference>
<dbReference type="SUPFAM" id="SSF56784">
    <property type="entry name" value="HAD-like"/>
    <property type="match status" value="1"/>
</dbReference>
<evidence type="ECO:0000313" key="1">
    <source>
        <dbReference type="EMBL" id="MBB4979635.1"/>
    </source>
</evidence>
<dbReference type="InterPro" id="IPR023198">
    <property type="entry name" value="PGP-like_dom2"/>
</dbReference>
<dbReference type="RefSeq" id="WP_221517637.1">
    <property type="nucleotide sequence ID" value="NZ_JACHJY010000001.1"/>
</dbReference>
<accession>A0A7W7TX87</accession>
<protein>
    <submittedName>
        <fullName evidence="1">Putative hydrolase of the HAD superfamily</fullName>
    </submittedName>
</protein>
<organism evidence="1 2">
    <name type="scientific">Streptomyces nymphaeiformis</name>
    <dbReference type="NCBI Taxonomy" id="2663842"/>
    <lineage>
        <taxon>Bacteria</taxon>
        <taxon>Bacillati</taxon>
        <taxon>Actinomycetota</taxon>
        <taxon>Actinomycetes</taxon>
        <taxon>Kitasatosporales</taxon>
        <taxon>Streptomycetaceae</taxon>
        <taxon>Streptomyces</taxon>
    </lineage>
</organism>
<dbReference type="PANTHER" id="PTHR43611:SF3">
    <property type="entry name" value="FLAVIN MONONUCLEOTIDE HYDROLASE 1, CHLOROPLATIC"/>
    <property type="match status" value="1"/>
</dbReference>
<gene>
    <name evidence="1" type="ORF">GGE06_000523</name>
</gene>
<dbReference type="InterPro" id="IPR023214">
    <property type="entry name" value="HAD_sf"/>
</dbReference>
<dbReference type="PRINTS" id="PR00413">
    <property type="entry name" value="HADHALOGNASE"/>
</dbReference>
<dbReference type="EMBL" id="JACHJY010000001">
    <property type="protein sequence ID" value="MBB4979635.1"/>
    <property type="molecule type" value="Genomic_DNA"/>
</dbReference>
<dbReference type="GO" id="GO:0016787">
    <property type="term" value="F:hydrolase activity"/>
    <property type="evidence" value="ECO:0007669"/>
    <property type="project" value="UniProtKB-KW"/>
</dbReference>
<keyword evidence="2" id="KW-1185">Reference proteome</keyword>
<dbReference type="Gene3D" id="3.40.50.1000">
    <property type="entry name" value="HAD superfamily/HAD-like"/>
    <property type="match status" value="1"/>
</dbReference>
<dbReference type="Proteomes" id="UP000582643">
    <property type="component" value="Unassembled WGS sequence"/>
</dbReference>